<reference evidence="7" key="1">
    <citation type="submission" date="2020-08" db="EMBL/GenBank/DDBJ databases">
        <title>Genome public.</title>
        <authorList>
            <person name="Liu C."/>
            <person name="Sun Q."/>
        </authorList>
    </citation>
    <scope>NUCLEOTIDE SEQUENCE</scope>
    <source>
        <strain evidence="7">BX5</strain>
    </source>
</reference>
<evidence type="ECO:0000256" key="3">
    <source>
        <dbReference type="ARBA" id="ARBA00022722"/>
    </source>
</evidence>
<dbReference type="GO" id="GO:0016787">
    <property type="term" value="F:hydrolase activity"/>
    <property type="evidence" value="ECO:0007669"/>
    <property type="project" value="UniProtKB-KW"/>
</dbReference>
<organism evidence="7 8">
    <name type="scientific">Flintibacter faecis</name>
    <dbReference type="NCBI Taxonomy" id="2763047"/>
    <lineage>
        <taxon>Bacteria</taxon>
        <taxon>Bacillati</taxon>
        <taxon>Bacillota</taxon>
        <taxon>Clostridia</taxon>
        <taxon>Eubacteriales</taxon>
        <taxon>Flintibacter</taxon>
    </lineage>
</organism>
<dbReference type="EMBL" id="JACOPN010000003">
    <property type="protein sequence ID" value="MBC5716683.1"/>
    <property type="molecule type" value="Genomic_DNA"/>
</dbReference>
<protein>
    <submittedName>
        <fullName evidence="7">DUF86 domain-containing protein</fullName>
    </submittedName>
</protein>
<sequence>MDSKDIRVLKKLLQHTDAIMRYCQNCKQLADFEADSMRVEATVFNLMQIGELAKTSLSDDTKEQIISIPWRQIYGMRNRIVHGYDGVNMLIVWETVSEDIPQLNRELAKILGTL</sequence>
<keyword evidence="1" id="KW-0597">Phosphoprotein</keyword>
<name>A0A8J6IYX9_9FIRM</name>
<dbReference type="GO" id="GO:0000166">
    <property type="term" value="F:nucleotide binding"/>
    <property type="evidence" value="ECO:0007669"/>
    <property type="project" value="UniProtKB-KW"/>
</dbReference>
<dbReference type="GO" id="GO:0110001">
    <property type="term" value="C:toxin-antitoxin complex"/>
    <property type="evidence" value="ECO:0007669"/>
    <property type="project" value="InterPro"/>
</dbReference>
<keyword evidence="5" id="KW-0378">Hydrolase</keyword>
<evidence type="ECO:0000256" key="2">
    <source>
        <dbReference type="ARBA" id="ARBA00022649"/>
    </source>
</evidence>
<dbReference type="InterPro" id="IPR037038">
    <property type="entry name" value="HepT-like_sf"/>
</dbReference>
<evidence type="ECO:0000256" key="4">
    <source>
        <dbReference type="ARBA" id="ARBA00022741"/>
    </source>
</evidence>
<dbReference type="GO" id="GO:0004540">
    <property type="term" value="F:RNA nuclease activity"/>
    <property type="evidence" value="ECO:0007669"/>
    <property type="project" value="InterPro"/>
</dbReference>
<dbReference type="AlphaFoldDB" id="A0A8J6IYX9"/>
<dbReference type="InterPro" id="IPR008201">
    <property type="entry name" value="HepT-like"/>
</dbReference>
<dbReference type="InterPro" id="IPR051813">
    <property type="entry name" value="HepT_RNase_toxin"/>
</dbReference>
<proteinExistence type="inferred from homology"/>
<accession>A0A8J6IYX9</accession>
<dbReference type="PANTHER" id="PTHR34139:SF1">
    <property type="entry name" value="RNASE MJ1380-RELATED"/>
    <property type="match status" value="1"/>
</dbReference>
<keyword evidence="4" id="KW-0547">Nucleotide-binding</keyword>
<evidence type="ECO:0000313" key="7">
    <source>
        <dbReference type="EMBL" id="MBC5716683.1"/>
    </source>
</evidence>
<dbReference type="Proteomes" id="UP000602260">
    <property type="component" value="Unassembled WGS sequence"/>
</dbReference>
<dbReference type="Pfam" id="PF01934">
    <property type="entry name" value="HepT-like"/>
    <property type="match status" value="1"/>
</dbReference>
<keyword evidence="8" id="KW-1185">Reference proteome</keyword>
<dbReference type="PANTHER" id="PTHR34139">
    <property type="entry name" value="UPF0331 PROTEIN MJ0127"/>
    <property type="match status" value="1"/>
</dbReference>
<comment type="similarity">
    <text evidence="6">Belongs to the HepT RNase toxin family.</text>
</comment>
<keyword evidence="2" id="KW-1277">Toxin-antitoxin system</keyword>
<evidence type="ECO:0000256" key="5">
    <source>
        <dbReference type="ARBA" id="ARBA00022801"/>
    </source>
</evidence>
<dbReference type="RefSeq" id="WP_186878052.1">
    <property type="nucleotide sequence ID" value="NZ_JACOPN010000003.1"/>
</dbReference>
<keyword evidence="3" id="KW-0540">Nuclease</keyword>
<evidence type="ECO:0000256" key="1">
    <source>
        <dbReference type="ARBA" id="ARBA00022553"/>
    </source>
</evidence>
<dbReference type="Gene3D" id="1.20.120.580">
    <property type="entry name" value="bsu32300-like"/>
    <property type="match status" value="1"/>
</dbReference>
<comment type="caution">
    <text evidence="7">The sequence shown here is derived from an EMBL/GenBank/DDBJ whole genome shotgun (WGS) entry which is preliminary data.</text>
</comment>
<gene>
    <name evidence="7" type="ORF">H8S55_05015</name>
</gene>
<evidence type="ECO:0000256" key="6">
    <source>
        <dbReference type="ARBA" id="ARBA00024207"/>
    </source>
</evidence>
<evidence type="ECO:0000313" key="8">
    <source>
        <dbReference type="Proteomes" id="UP000602260"/>
    </source>
</evidence>